<evidence type="ECO:0000313" key="3">
    <source>
        <dbReference type="EMBL" id="KAL3800400.1"/>
    </source>
</evidence>
<dbReference type="InterPro" id="IPR039844">
    <property type="entry name" value="URB1"/>
</dbReference>
<protein>
    <recommendedName>
        <fullName evidence="2">URB1 C-terminal domain-containing protein</fullName>
    </recommendedName>
</protein>
<evidence type="ECO:0000259" key="2">
    <source>
        <dbReference type="Pfam" id="PF16201"/>
    </source>
</evidence>
<evidence type="ECO:0000256" key="1">
    <source>
        <dbReference type="SAM" id="MobiDB-lite"/>
    </source>
</evidence>
<reference evidence="3 4" key="1">
    <citation type="submission" date="2024-10" db="EMBL/GenBank/DDBJ databases">
        <title>Updated reference genomes for cyclostephanoid diatoms.</title>
        <authorList>
            <person name="Roberts W.R."/>
            <person name="Alverson A.J."/>
        </authorList>
    </citation>
    <scope>NUCLEOTIDE SEQUENCE [LARGE SCALE GENOMIC DNA]</scope>
    <source>
        <strain evidence="3 4">AJA276-08</strain>
    </source>
</reference>
<dbReference type="Proteomes" id="UP001530315">
    <property type="component" value="Unassembled WGS sequence"/>
</dbReference>
<dbReference type="Pfam" id="PF16201">
    <property type="entry name" value="NopRA1"/>
    <property type="match status" value="1"/>
</dbReference>
<accession>A0ABD3QR66</accession>
<proteinExistence type="predicted"/>
<dbReference type="PANTHER" id="PTHR13500">
    <property type="entry name" value="NUCLEOLAR PRERIBOSOMAL-ASSOCIATED PROTEIN 1"/>
    <property type="match status" value="1"/>
</dbReference>
<keyword evidence="4" id="KW-1185">Reference proteome</keyword>
<dbReference type="PANTHER" id="PTHR13500:SF0">
    <property type="entry name" value="NUCLEOLAR PRE-RIBOSOMAL-ASSOCIATED PROTEIN 1"/>
    <property type="match status" value="1"/>
</dbReference>
<organism evidence="3 4">
    <name type="scientific">Stephanodiscus triporus</name>
    <dbReference type="NCBI Taxonomy" id="2934178"/>
    <lineage>
        <taxon>Eukaryota</taxon>
        <taxon>Sar</taxon>
        <taxon>Stramenopiles</taxon>
        <taxon>Ochrophyta</taxon>
        <taxon>Bacillariophyta</taxon>
        <taxon>Coscinodiscophyceae</taxon>
        <taxon>Thalassiosirophycidae</taxon>
        <taxon>Stephanodiscales</taxon>
        <taxon>Stephanodiscaceae</taxon>
        <taxon>Stephanodiscus</taxon>
    </lineage>
</organism>
<gene>
    <name evidence="3" type="ORF">ACHAW5_009078</name>
</gene>
<feature type="region of interest" description="Disordered" evidence="1">
    <location>
        <begin position="1154"/>
        <end position="1182"/>
    </location>
</feature>
<feature type="domain" description="URB1 C-terminal" evidence="2">
    <location>
        <begin position="1259"/>
        <end position="1493"/>
    </location>
</feature>
<sequence>MLLGLCLKNTPELVPHFFRGLQLSDPKAAYRSLAALTFVEDVVREAPLPSIWSGSLPVEHLLSAIIPPCITKTLLGKMVQNPSALLVSSGLKLIITLLRRGRECASAFRTTTDIGANEEISTQLRSSILHAILCHLPDIALLLSIPSRFDPFENHLAPSTSRANSLVVLGFCEALQCYARLDSTLMTNVKFDWAKLVPNVNDEQTQGRTFSRAEPLLQLRILQTLLLLSRLRKSPFSSKMLPNVISILISTNILEVYTKARKLAVMLMERNLFSDFIDFSSSHIAEIGQCNEYESSLWIDGISADIVDKLVRLIEESKQQRVEQKIMISQALSEASVGCARLGISSFLVWSISRLLKDRESTVSNKLSLLTVQVATKMLLYLADPGPFAGIIVFQGSIHGHVPSDKRLAGLYHVAKSIIQKDPKTNLLIESHISDVLYVSSSQILNSQILNDDKKETSRYADAAIMRQCLSMMNYSGEYNEKLNILLRKILIGVIETGDNVSGVISRLGLMYNSHSRKTAEMETIIILLLSAPMTKEFDVEISDLLNRDAKIKPDSIAMEVSSALLRCSLVRTNHESSFISDVLRFCADAFKSTDPHTSGLKHFLLMIILHTIPAKEKSASFSLPPDAMFDLWATLAENPTTEMAVKICLRLESCLSALFGATCGRGAWVVYQRVCSITPKVFVNLWLNSLEKVEASNDYTSSLLQSVLKYDCSQFYCLSSLFTSIANDSKMAKLWDSGALDAAAATFVLQAYKQKAAKDIIAHSSWVEVASIVGRRFLALMVRKDQTQMICATDVSFALILDVLEALCSNQLFSLDMHKSLPRIFDRITVLPIEHEIQMMRLTKIICVEPSSSLLLTKAFLRCCKLLPKHIKKMIRTSPMTEARSLESLVSMLASLIESAHSFDGDTVLQSSNTIDKCLVACLKYGLSVPNNASSCSIFGGCLKIVRLLMVKAHDPLSSTKVALGSLTPSQVHAMAISHSSFQVALSSGNRAVAESSSIPEGSKFCIGLTQQLELIRLLLCIVSGLDRDVKIDPVTRMTILSVYNASTDVVDSLLRRLMFLYEISGCCQDEISTMNDLRWGPATKHIENVSEEESWEWFVDALDIDRIRYTLCQFPVADTLEPKCHNYVERATNHESKIKHDEQIVFSDRIEDEIDDDSSSATPQKYARDPDTTRDGGYDVWRGDGDDLRYSPGFILPLILATLEAYYPQERGNSNACIENSAKVGPDEENAGRDEENEADCHAFGNMCRRVSDRGGIALAIASLSSRCPSIRQLAIAICGLFLKAVQMKESHGIKSWRERPQQEMLMSSIQRGLAVRRSIQMQKHDTMEGVELGGMATEKMLNIPMLPAVSAVFLAKALLILSKAGDDMYGQMNRYFLRLTDYHGAFQDCFGLPAFLSLYCSSSDELSRCRTERSWALLSLRDGAVDEYCYRIISQHHVPELIMSSFDSMIDDPESKSELYLTIDVIETLIQSGGVRASNHLLKGQGLLSWLHGVLGWRKIPSVFPYVALKCKFINLITAAVNSYRCTVHTGNDGELDEAQMFYEKVPLANAVIRLCLDGNYTMGQSDSPPDSLTLLGSTCNALWAINLAGRHSQVTSIYGTTALCDMTSLLTKFVRHGEMFERVLSSICDLPLVPNETDLSSAKAFSSLALGFILDMKTKLSPDTILLSMKRVNELMEINPCLRDDVKFTAQIINCRQLAVLAGGIDVWNLFLPFVGHLV</sequence>
<evidence type="ECO:0000313" key="4">
    <source>
        <dbReference type="Proteomes" id="UP001530315"/>
    </source>
</evidence>
<dbReference type="EMBL" id="JALLAZ020000215">
    <property type="protein sequence ID" value="KAL3800400.1"/>
    <property type="molecule type" value="Genomic_DNA"/>
</dbReference>
<feature type="compositionally biased region" description="Basic and acidic residues" evidence="1">
    <location>
        <begin position="1168"/>
        <end position="1182"/>
    </location>
</feature>
<comment type="caution">
    <text evidence="3">The sequence shown here is derived from an EMBL/GenBank/DDBJ whole genome shotgun (WGS) entry which is preliminary data.</text>
</comment>
<dbReference type="InterPro" id="IPR032436">
    <property type="entry name" value="URB1_C"/>
</dbReference>
<name>A0ABD3QR66_9STRA</name>